<reference evidence="1" key="1">
    <citation type="submission" date="2020-10" db="EMBL/GenBank/DDBJ databases">
        <authorList>
            <person name="Han B."/>
            <person name="Lu T."/>
            <person name="Zhao Q."/>
            <person name="Huang X."/>
            <person name="Zhao Y."/>
        </authorList>
    </citation>
    <scope>NUCLEOTIDE SEQUENCE</scope>
</reference>
<protein>
    <submittedName>
        <fullName evidence="1">Uncharacterized protein</fullName>
    </submittedName>
</protein>
<sequence length="131" mass="14945">MSDVNPVGPYGTIANGHHEQRMIQEAMPLKTTITLNWAVSRNYRFAIFPDCRSSDGSTDLKLHCCINWKSHYDMEERLPNKPDFPSFDALKNIFTCSADAHGVTFMFRQVLQQLVLCLHMIPQAFAHISNC</sequence>
<dbReference type="EMBL" id="CAJGYO010000014">
    <property type="protein sequence ID" value="CAD6268086.1"/>
    <property type="molecule type" value="Genomic_DNA"/>
</dbReference>
<dbReference type="Proteomes" id="UP000604825">
    <property type="component" value="Unassembled WGS sequence"/>
</dbReference>
<name>A0A811RCV2_9POAL</name>
<evidence type="ECO:0000313" key="1">
    <source>
        <dbReference type="EMBL" id="CAD6268086.1"/>
    </source>
</evidence>
<accession>A0A811RCV2</accession>
<evidence type="ECO:0000313" key="2">
    <source>
        <dbReference type="Proteomes" id="UP000604825"/>
    </source>
</evidence>
<gene>
    <name evidence="1" type="ORF">NCGR_LOCUS51391</name>
</gene>
<proteinExistence type="predicted"/>
<dbReference type="AlphaFoldDB" id="A0A811RCV2"/>
<organism evidence="1 2">
    <name type="scientific">Miscanthus lutarioriparius</name>
    <dbReference type="NCBI Taxonomy" id="422564"/>
    <lineage>
        <taxon>Eukaryota</taxon>
        <taxon>Viridiplantae</taxon>
        <taxon>Streptophyta</taxon>
        <taxon>Embryophyta</taxon>
        <taxon>Tracheophyta</taxon>
        <taxon>Spermatophyta</taxon>
        <taxon>Magnoliopsida</taxon>
        <taxon>Liliopsida</taxon>
        <taxon>Poales</taxon>
        <taxon>Poaceae</taxon>
        <taxon>PACMAD clade</taxon>
        <taxon>Panicoideae</taxon>
        <taxon>Andropogonodae</taxon>
        <taxon>Andropogoneae</taxon>
        <taxon>Saccharinae</taxon>
        <taxon>Miscanthus</taxon>
    </lineage>
</organism>
<keyword evidence="2" id="KW-1185">Reference proteome</keyword>
<comment type="caution">
    <text evidence="1">The sequence shown here is derived from an EMBL/GenBank/DDBJ whole genome shotgun (WGS) entry which is preliminary data.</text>
</comment>